<organism evidence="3 4">
    <name type="scientific">Cellulosilyticum lentocellum (strain ATCC 49066 / DSM 5427 / NCIMB 11756 / RHM5)</name>
    <name type="common">Clostridium lentocellum</name>
    <dbReference type="NCBI Taxonomy" id="642492"/>
    <lineage>
        <taxon>Bacteria</taxon>
        <taxon>Bacillati</taxon>
        <taxon>Bacillota</taxon>
        <taxon>Clostridia</taxon>
        <taxon>Lachnospirales</taxon>
        <taxon>Cellulosilyticaceae</taxon>
        <taxon>Cellulosilyticum</taxon>
    </lineage>
</organism>
<dbReference type="EMBL" id="CP002582">
    <property type="protein sequence ID" value="ADZ81924.1"/>
    <property type="molecule type" value="Genomic_DNA"/>
</dbReference>
<dbReference type="HOGENOM" id="CLU_1297947_0_0_9"/>
<dbReference type="STRING" id="642492.Clole_0167"/>
<evidence type="ECO:0000313" key="3">
    <source>
        <dbReference type="EMBL" id="ADZ81924.1"/>
    </source>
</evidence>
<name>F2JHY0_CELLD</name>
<gene>
    <name evidence="3" type="ordered locus">Clole_0167</name>
</gene>
<evidence type="ECO:0000256" key="2">
    <source>
        <dbReference type="SAM" id="Phobius"/>
    </source>
</evidence>
<proteinExistence type="predicted"/>
<dbReference type="eggNOG" id="ENOG5033BQ4">
    <property type="taxonomic scope" value="Bacteria"/>
</dbReference>
<feature type="transmembrane region" description="Helical" evidence="2">
    <location>
        <begin position="48"/>
        <end position="67"/>
    </location>
</feature>
<feature type="coiled-coil region" evidence="1">
    <location>
        <begin position="7"/>
        <end position="37"/>
    </location>
</feature>
<dbReference type="AlphaFoldDB" id="F2JHY0"/>
<sequence length="212" mass="24105">MTLRTKYKEIMDKIKVSEELEQRLESNLQQLSIEEEAFSHSKTSLRKYLQIGTMVACFTICILGLHLKLSKIDTPPLEENYSITSVKTVEELSEKMKFQLKVPNVSPEFKVVECNDLFESVAEIVYSDGVEELNYRIGINNGQDISGAYTVYSDIKNSTIGHTEYTLKGESGEYSLITWVEDEYSFALQSSKPLSSDELLQIATSIEPYNKN</sequence>
<keyword evidence="2" id="KW-1133">Transmembrane helix</keyword>
<keyword evidence="2" id="KW-0472">Membrane</keyword>
<dbReference type="Proteomes" id="UP000008467">
    <property type="component" value="Chromosome"/>
</dbReference>
<accession>F2JHY0</accession>
<evidence type="ECO:0008006" key="5">
    <source>
        <dbReference type="Google" id="ProtNLM"/>
    </source>
</evidence>
<reference evidence="3 4" key="1">
    <citation type="journal article" date="2011" name="J. Bacteriol.">
        <title>Complete genome sequence of the cellulose-degrading bacterium Cellulosilyticum lentocellum.</title>
        <authorList>
            <consortium name="US DOE Joint Genome Institute"/>
            <person name="Miller D.A."/>
            <person name="Suen G."/>
            <person name="Bruce D."/>
            <person name="Copeland A."/>
            <person name="Cheng J.F."/>
            <person name="Detter C."/>
            <person name="Goodwin L.A."/>
            <person name="Han C.S."/>
            <person name="Hauser L.J."/>
            <person name="Land M.L."/>
            <person name="Lapidus A."/>
            <person name="Lucas S."/>
            <person name="Meincke L."/>
            <person name="Pitluck S."/>
            <person name="Tapia R."/>
            <person name="Teshima H."/>
            <person name="Woyke T."/>
            <person name="Fox B.G."/>
            <person name="Angert E.R."/>
            <person name="Currie C.R."/>
        </authorList>
    </citation>
    <scope>NUCLEOTIDE SEQUENCE [LARGE SCALE GENOMIC DNA]</scope>
    <source>
        <strain evidence="4">ATCC 49066 / DSM 5427 / NCIMB 11756 / RHM5</strain>
    </source>
</reference>
<evidence type="ECO:0000313" key="4">
    <source>
        <dbReference type="Proteomes" id="UP000008467"/>
    </source>
</evidence>
<keyword evidence="4" id="KW-1185">Reference proteome</keyword>
<keyword evidence="1" id="KW-0175">Coiled coil</keyword>
<dbReference type="KEGG" id="cle:Clole_0167"/>
<keyword evidence="2" id="KW-0812">Transmembrane</keyword>
<protein>
    <recommendedName>
        <fullName evidence="5">DUF4367 domain-containing protein</fullName>
    </recommendedName>
</protein>
<evidence type="ECO:0000256" key="1">
    <source>
        <dbReference type="SAM" id="Coils"/>
    </source>
</evidence>